<comment type="caution">
    <text evidence="2">The sequence shown here is derived from an EMBL/GenBank/DDBJ whole genome shotgun (WGS) entry which is preliminary data.</text>
</comment>
<gene>
    <name evidence="2" type="ORF">ACFOW9_03320</name>
</gene>
<sequence>MSVALTTLGLGWSACLIGGSSLLNASAPEEIRVPLQGANDMLMNFGAAAMAAVAGPILAAGGFFWVNMVALLVLTPMVVLGLRAKRAGLLRQAPASGPGH</sequence>
<dbReference type="EMBL" id="JBHSCQ010000005">
    <property type="protein sequence ID" value="MFC4264625.1"/>
    <property type="molecule type" value="Genomic_DNA"/>
</dbReference>
<dbReference type="Proteomes" id="UP001595773">
    <property type="component" value="Unassembled WGS sequence"/>
</dbReference>
<keyword evidence="1" id="KW-0812">Transmembrane</keyword>
<name>A0ABV8QY98_9MICC</name>
<feature type="transmembrane region" description="Helical" evidence="1">
    <location>
        <begin position="49"/>
        <end position="82"/>
    </location>
</feature>
<dbReference type="SUPFAM" id="SSF103473">
    <property type="entry name" value="MFS general substrate transporter"/>
    <property type="match status" value="1"/>
</dbReference>
<keyword evidence="1" id="KW-1133">Transmembrane helix</keyword>
<keyword evidence="3" id="KW-1185">Reference proteome</keyword>
<accession>A0ABV8QY98</accession>
<protein>
    <recommendedName>
        <fullName evidence="4">MFS transporter</fullName>
    </recommendedName>
</protein>
<evidence type="ECO:0008006" key="4">
    <source>
        <dbReference type="Google" id="ProtNLM"/>
    </source>
</evidence>
<organism evidence="2 3">
    <name type="scientific">Arthrobacter cryoconiti</name>
    <dbReference type="NCBI Taxonomy" id="748907"/>
    <lineage>
        <taxon>Bacteria</taxon>
        <taxon>Bacillati</taxon>
        <taxon>Actinomycetota</taxon>
        <taxon>Actinomycetes</taxon>
        <taxon>Micrococcales</taxon>
        <taxon>Micrococcaceae</taxon>
        <taxon>Arthrobacter</taxon>
    </lineage>
</organism>
<dbReference type="RefSeq" id="WP_230066251.1">
    <property type="nucleotide sequence ID" value="NZ_BAABLL010000019.1"/>
</dbReference>
<evidence type="ECO:0000313" key="2">
    <source>
        <dbReference type="EMBL" id="MFC4264625.1"/>
    </source>
</evidence>
<keyword evidence="1" id="KW-0472">Membrane</keyword>
<proteinExistence type="predicted"/>
<evidence type="ECO:0000256" key="1">
    <source>
        <dbReference type="SAM" id="Phobius"/>
    </source>
</evidence>
<dbReference type="InterPro" id="IPR036259">
    <property type="entry name" value="MFS_trans_sf"/>
</dbReference>
<reference evidence="3" key="1">
    <citation type="journal article" date="2019" name="Int. J. Syst. Evol. Microbiol.">
        <title>The Global Catalogue of Microorganisms (GCM) 10K type strain sequencing project: providing services to taxonomists for standard genome sequencing and annotation.</title>
        <authorList>
            <consortium name="The Broad Institute Genomics Platform"/>
            <consortium name="The Broad Institute Genome Sequencing Center for Infectious Disease"/>
            <person name="Wu L."/>
            <person name="Ma J."/>
        </authorList>
    </citation>
    <scope>NUCLEOTIDE SEQUENCE [LARGE SCALE GENOMIC DNA]</scope>
    <source>
        <strain evidence="3">CGMCC 1.10698</strain>
    </source>
</reference>
<evidence type="ECO:0000313" key="3">
    <source>
        <dbReference type="Proteomes" id="UP001595773"/>
    </source>
</evidence>